<gene>
    <name evidence="1" type="ORF">L596_005739</name>
</gene>
<reference evidence="1 2" key="1">
    <citation type="journal article" date="2015" name="Genome Biol.">
        <title>Comparative genomics of Steinernema reveals deeply conserved gene regulatory networks.</title>
        <authorList>
            <person name="Dillman A.R."/>
            <person name="Macchietto M."/>
            <person name="Porter C.F."/>
            <person name="Rogers A."/>
            <person name="Williams B."/>
            <person name="Antoshechkin I."/>
            <person name="Lee M.M."/>
            <person name="Goodwin Z."/>
            <person name="Lu X."/>
            <person name="Lewis E.E."/>
            <person name="Goodrich-Blair H."/>
            <person name="Stock S.P."/>
            <person name="Adams B.J."/>
            <person name="Sternberg P.W."/>
            <person name="Mortazavi A."/>
        </authorList>
    </citation>
    <scope>NUCLEOTIDE SEQUENCE [LARGE SCALE GENOMIC DNA]</scope>
    <source>
        <strain evidence="1 2">ALL</strain>
    </source>
</reference>
<protein>
    <submittedName>
        <fullName evidence="1">Uncharacterized protein</fullName>
    </submittedName>
</protein>
<sequence>MDVVPFNFCDSVANLMKPVADTKAFGENSFWKAVFDEHRTKRVAAEVVVIQDKKAPNRWKYEMVCLSKNEDFKKLFPDGRLSFEDFLAILCCKLKVPNTPPKFLVVSYLCVNVRLPENVIPKQPISASHLAEFLRAICVRLSHASVVLGRRSSVIVNSLLNASVAKLDIDHCGGRGYVDLFNNQLKLGHLQEIVLGGNWPFSTKRYLQRFLLKKPPITRIQLEDCPSISFSPALVRQLIELYADRENFSVVTYLDRGDPIFETQTFKVTGHEFVDGNLWQVLTNSENKDCHVRCLPKTINGQFVVYLSFAFLNPESIA</sequence>
<accession>A0A4U8UZZ6</accession>
<evidence type="ECO:0000313" key="2">
    <source>
        <dbReference type="Proteomes" id="UP000298663"/>
    </source>
</evidence>
<organism evidence="1 2">
    <name type="scientific">Steinernema carpocapsae</name>
    <name type="common">Entomopathogenic nematode</name>
    <dbReference type="NCBI Taxonomy" id="34508"/>
    <lineage>
        <taxon>Eukaryota</taxon>
        <taxon>Metazoa</taxon>
        <taxon>Ecdysozoa</taxon>
        <taxon>Nematoda</taxon>
        <taxon>Chromadorea</taxon>
        <taxon>Rhabditida</taxon>
        <taxon>Tylenchina</taxon>
        <taxon>Panagrolaimomorpha</taxon>
        <taxon>Strongyloidoidea</taxon>
        <taxon>Steinernematidae</taxon>
        <taxon>Steinernema</taxon>
    </lineage>
</organism>
<evidence type="ECO:0000313" key="1">
    <source>
        <dbReference type="EMBL" id="TMS39170.1"/>
    </source>
</evidence>
<dbReference type="Proteomes" id="UP000298663">
    <property type="component" value="Unassembled WGS sequence"/>
</dbReference>
<dbReference type="AlphaFoldDB" id="A0A4U8UZZ6"/>
<proteinExistence type="predicted"/>
<reference evidence="1 2" key="2">
    <citation type="journal article" date="2019" name="G3 (Bethesda)">
        <title>Hybrid Assembly of the Genome of the Entomopathogenic Nematode Steinernema carpocapsae Identifies the X-Chromosome.</title>
        <authorList>
            <person name="Serra L."/>
            <person name="Macchietto M."/>
            <person name="Macias-Munoz A."/>
            <person name="McGill C.J."/>
            <person name="Rodriguez I.M."/>
            <person name="Rodriguez B."/>
            <person name="Murad R."/>
            <person name="Mortazavi A."/>
        </authorList>
    </citation>
    <scope>NUCLEOTIDE SEQUENCE [LARGE SCALE GENOMIC DNA]</scope>
    <source>
        <strain evidence="1 2">ALL</strain>
    </source>
</reference>
<name>A0A4U8UZZ6_STECR</name>
<keyword evidence="2" id="KW-1185">Reference proteome</keyword>
<comment type="caution">
    <text evidence="1">The sequence shown here is derived from an EMBL/GenBank/DDBJ whole genome shotgun (WGS) entry which is preliminary data.</text>
</comment>
<dbReference type="EMBL" id="AZBU02000001">
    <property type="protein sequence ID" value="TMS39170.1"/>
    <property type="molecule type" value="Genomic_DNA"/>
</dbReference>